<dbReference type="AlphaFoldDB" id="A0A7X2NNA2"/>
<protein>
    <submittedName>
        <fullName evidence="1">Uncharacterized protein</fullName>
    </submittedName>
</protein>
<organism evidence="1 2">
    <name type="scientific">Clostridium porci</name>
    <dbReference type="NCBI Taxonomy" id="2605778"/>
    <lineage>
        <taxon>Bacteria</taxon>
        <taxon>Bacillati</taxon>
        <taxon>Bacillota</taxon>
        <taxon>Clostridia</taxon>
        <taxon>Eubacteriales</taxon>
        <taxon>Clostridiaceae</taxon>
        <taxon>Clostridium</taxon>
    </lineage>
</organism>
<evidence type="ECO:0000313" key="1">
    <source>
        <dbReference type="EMBL" id="MSS38009.1"/>
    </source>
</evidence>
<comment type="caution">
    <text evidence="1">The sequence shown here is derived from an EMBL/GenBank/DDBJ whole genome shotgun (WGS) entry which is preliminary data.</text>
</comment>
<dbReference type="Proteomes" id="UP000429958">
    <property type="component" value="Unassembled WGS sequence"/>
</dbReference>
<dbReference type="PROSITE" id="PS51257">
    <property type="entry name" value="PROKAR_LIPOPROTEIN"/>
    <property type="match status" value="1"/>
</dbReference>
<proteinExistence type="predicted"/>
<sequence length="213" mass="23922">MEKMEIMNEAIFRGRIVRIRGANGNGTITLACPLITTTRKKGVVENGVRNNYPVLSFNKSTVTQDILETFKQGDHVIVKGYVQSYMRLDENSGDAKEIMNLYVHEIMPDNSKMMNAFGVEGRTYPESQNEVYLSGVLAGITKRTDTIATLRIDLSKERKNVVNAVYFRAPANIISDLSIGETVNVLAMVQTVDTREKKVIRNYQELVVLDIAK</sequence>
<name>A0A7X2NNA2_9CLOT</name>
<dbReference type="RefSeq" id="WP_154473453.1">
    <property type="nucleotide sequence ID" value="NZ_VUMD01000017.1"/>
</dbReference>
<evidence type="ECO:0000313" key="2">
    <source>
        <dbReference type="Proteomes" id="UP000429958"/>
    </source>
</evidence>
<reference evidence="1 2" key="1">
    <citation type="submission" date="2019-08" db="EMBL/GenBank/DDBJ databases">
        <title>In-depth cultivation of the pig gut microbiome towards novel bacterial diversity and tailored functional studies.</title>
        <authorList>
            <person name="Wylensek D."/>
            <person name="Hitch T.C.A."/>
            <person name="Clavel T."/>
        </authorList>
    </citation>
    <scope>NUCLEOTIDE SEQUENCE [LARGE SCALE GENOMIC DNA]</scope>
    <source>
        <strain evidence="1 2">WCA-389-WT-23D1</strain>
    </source>
</reference>
<gene>
    <name evidence="1" type="ORF">FYJ39_15960</name>
</gene>
<keyword evidence="2" id="KW-1185">Reference proteome</keyword>
<accession>A0A7X2NNA2</accession>
<dbReference type="EMBL" id="VUMD01000017">
    <property type="protein sequence ID" value="MSS38009.1"/>
    <property type="molecule type" value="Genomic_DNA"/>
</dbReference>